<dbReference type="InterPro" id="IPR036890">
    <property type="entry name" value="HATPase_C_sf"/>
</dbReference>
<dbReference type="EMBL" id="JAMZDX010000004">
    <property type="protein sequence ID" value="MCP2311294.1"/>
    <property type="molecule type" value="Genomic_DNA"/>
</dbReference>
<dbReference type="SUPFAM" id="SSF55874">
    <property type="entry name" value="ATPase domain of HSP90 chaperone/DNA topoisomerase II/histidine kinase"/>
    <property type="match status" value="1"/>
</dbReference>
<accession>A0ABT1J2B7</accession>
<evidence type="ECO:0000256" key="1">
    <source>
        <dbReference type="ARBA" id="ARBA00022527"/>
    </source>
</evidence>
<keyword evidence="4" id="KW-1185">Reference proteome</keyword>
<organism evidence="3 4">
    <name type="scientific">Kitasatospora paracochleata</name>
    <dbReference type="NCBI Taxonomy" id="58354"/>
    <lineage>
        <taxon>Bacteria</taxon>
        <taxon>Bacillati</taxon>
        <taxon>Actinomycetota</taxon>
        <taxon>Actinomycetes</taxon>
        <taxon>Kitasatosporales</taxon>
        <taxon>Streptomycetaceae</taxon>
        <taxon>Kitasatospora</taxon>
    </lineage>
</organism>
<dbReference type="InterPro" id="IPR003594">
    <property type="entry name" value="HATPase_dom"/>
</dbReference>
<dbReference type="PANTHER" id="PTHR35526:SF3">
    <property type="entry name" value="ANTI-SIGMA-F FACTOR RSBW"/>
    <property type="match status" value="1"/>
</dbReference>
<sequence>MLTTDPAGPIDLAGARPDQLPVGPAPVRTAACIAVATAASVPALRRFVRGLATSWGLPAADGHTLELVVSELAGNAVRHSGGPDVAVLVRAAGATLTVEVRDGGRWRQPPPRPASDGGEPACGGRGLGLVEAYSTRCAVHATAAGTRVVAELPYR</sequence>
<keyword evidence="1" id="KW-0723">Serine/threonine-protein kinase</keyword>
<evidence type="ECO:0000259" key="2">
    <source>
        <dbReference type="Pfam" id="PF13581"/>
    </source>
</evidence>
<comment type="caution">
    <text evidence="3">The sequence shown here is derived from an EMBL/GenBank/DDBJ whole genome shotgun (WGS) entry which is preliminary data.</text>
</comment>
<name>A0ABT1J2B7_9ACTN</name>
<dbReference type="PANTHER" id="PTHR35526">
    <property type="entry name" value="ANTI-SIGMA-F FACTOR RSBW-RELATED"/>
    <property type="match status" value="1"/>
</dbReference>
<dbReference type="InterPro" id="IPR050267">
    <property type="entry name" value="Anti-sigma-factor_SerPK"/>
</dbReference>
<evidence type="ECO:0000313" key="4">
    <source>
        <dbReference type="Proteomes" id="UP001206483"/>
    </source>
</evidence>
<dbReference type="Gene3D" id="3.30.565.10">
    <property type="entry name" value="Histidine kinase-like ATPase, C-terminal domain"/>
    <property type="match status" value="1"/>
</dbReference>
<keyword evidence="1" id="KW-0808">Transferase</keyword>
<feature type="domain" description="Histidine kinase/HSP90-like ATPase" evidence="2">
    <location>
        <begin position="36"/>
        <end position="149"/>
    </location>
</feature>
<dbReference type="Proteomes" id="UP001206483">
    <property type="component" value="Unassembled WGS sequence"/>
</dbReference>
<gene>
    <name evidence="3" type="ORF">FHR36_004457</name>
</gene>
<dbReference type="RefSeq" id="WP_253799921.1">
    <property type="nucleotide sequence ID" value="NZ_JAMZDX010000004.1"/>
</dbReference>
<reference evidence="3 4" key="1">
    <citation type="submission" date="2022-06" db="EMBL/GenBank/DDBJ databases">
        <title>Sequencing the genomes of 1000 actinobacteria strains.</title>
        <authorList>
            <person name="Klenk H.-P."/>
        </authorList>
    </citation>
    <scope>NUCLEOTIDE SEQUENCE [LARGE SCALE GENOMIC DNA]</scope>
    <source>
        <strain evidence="3 4">DSM 41656</strain>
    </source>
</reference>
<dbReference type="Pfam" id="PF13581">
    <property type="entry name" value="HATPase_c_2"/>
    <property type="match status" value="1"/>
</dbReference>
<evidence type="ECO:0000313" key="3">
    <source>
        <dbReference type="EMBL" id="MCP2311294.1"/>
    </source>
</evidence>
<keyword evidence="1" id="KW-0418">Kinase</keyword>
<proteinExistence type="predicted"/>
<protein>
    <submittedName>
        <fullName evidence="3">Anti-sigma regulatory factor (Ser/Thr protein kinase)</fullName>
    </submittedName>
</protein>
<dbReference type="CDD" id="cd16936">
    <property type="entry name" value="HATPase_RsbW-like"/>
    <property type="match status" value="1"/>
</dbReference>